<evidence type="ECO:0000313" key="8">
    <source>
        <dbReference type="Proteomes" id="UP000789707"/>
    </source>
</evidence>
<comment type="caution">
    <text evidence="7">The sequence shown here is derived from an EMBL/GenBank/DDBJ whole genome shotgun (WGS) entry which is preliminary data.</text>
</comment>
<keyword evidence="4" id="KW-0808">Transferase</keyword>
<evidence type="ECO:0000256" key="3">
    <source>
        <dbReference type="ARBA" id="ARBA00022597"/>
    </source>
</evidence>
<dbReference type="InterPro" id="IPR051541">
    <property type="entry name" value="PTS_SugarTrans_NitroReg"/>
</dbReference>
<feature type="domain" description="PTS EIIA type-2" evidence="6">
    <location>
        <begin position="3"/>
        <end position="146"/>
    </location>
</feature>
<dbReference type="NCBIfam" id="TIGR00848">
    <property type="entry name" value="fruA"/>
    <property type="match status" value="1"/>
</dbReference>
<gene>
    <name evidence="7" type="primary">fruA_2</name>
    <name evidence="7" type="ORF">WFA24289_00194</name>
</gene>
<keyword evidence="2" id="KW-0597">Phosphoprotein</keyword>
<dbReference type="InterPro" id="IPR016152">
    <property type="entry name" value="PTrfase/Anion_transptr"/>
</dbReference>
<dbReference type="NCBIfam" id="NF007389">
    <property type="entry name" value="PRK09913.1"/>
    <property type="match status" value="1"/>
</dbReference>
<reference evidence="7 8" key="1">
    <citation type="submission" date="2021-11" db="EMBL/GenBank/DDBJ databases">
        <authorList>
            <person name="Depoorter E."/>
        </authorList>
    </citation>
    <scope>NUCLEOTIDE SEQUENCE [LARGE SCALE GENOMIC DNA]</scope>
    <source>
        <strain evidence="7 8">LMG 24289</strain>
    </source>
</reference>
<evidence type="ECO:0000256" key="2">
    <source>
        <dbReference type="ARBA" id="ARBA00022553"/>
    </source>
</evidence>
<dbReference type="SUPFAM" id="SSF55804">
    <property type="entry name" value="Phoshotransferase/anion transport protein"/>
    <property type="match status" value="1"/>
</dbReference>
<dbReference type="Pfam" id="PF00359">
    <property type="entry name" value="PTS_EIIA_2"/>
    <property type="match status" value="1"/>
</dbReference>
<name>A0ABM8Z562_9LACO</name>
<sequence length="148" mass="16161">MNNMFEPTHIIMDIKGTTQADVLAELATKAYELGVVNDANQLVADYLEREAESTTGFGNGVAIPHSKSSNNKQATILFARADHGVEWQALDDAPVDTWLSLIVPDTEAGLHLQLLAKLSRQLVHPEFIETLKHGTEAEITTLLNDIVG</sequence>
<keyword evidence="8" id="KW-1185">Reference proteome</keyword>
<dbReference type="CDD" id="cd00211">
    <property type="entry name" value="PTS_IIA_fru"/>
    <property type="match status" value="1"/>
</dbReference>
<dbReference type="EMBL" id="CAKKNS010000001">
    <property type="protein sequence ID" value="CAH0415896.1"/>
    <property type="molecule type" value="Genomic_DNA"/>
</dbReference>
<evidence type="ECO:0000256" key="1">
    <source>
        <dbReference type="ARBA" id="ARBA00022448"/>
    </source>
</evidence>
<dbReference type="PROSITE" id="PS51094">
    <property type="entry name" value="PTS_EIIA_TYPE_2"/>
    <property type="match status" value="1"/>
</dbReference>
<dbReference type="Proteomes" id="UP000789707">
    <property type="component" value="Unassembled WGS sequence"/>
</dbReference>
<accession>A0ABM8Z562</accession>
<evidence type="ECO:0000259" key="6">
    <source>
        <dbReference type="PROSITE" id="PS51094"/>
    </source>
</evidence>
<keyword evidence="5" id="KW-0598">Phosphotransferase system</keyword>
<evidence type="ECO:0000256" key="4">
    <source>
        <dbReference type="ARBA" id="ARBA00022679"/>
    </source>
</evidence>
<evidence type="ECO:0000313" key="7">
    <source>
        <dbReference type="EMBL" id="CAH0415896.1"/>
    </source>
</evidence>
<dbReference type="PANTHER" id="PTHR47738:SF2">
    <property type="entry name" value="PTS SYSTEM FRUCTOSE-LIKE EIIA COMPONENT"/>
    <property type="match status" value="1"/>
</dbReference>
<proteinExistence type="predicted"/>
<dbReference type="RefSeq" id="WP_230095972.1">
    <property type="nucleotide sequence ID" value="NZ_CAKKNS010000001.1"/>
</dbReference>
<protein>
    <submittedName>
        <fullName evidence="7">PTS system fructose-specific EIIABC component</fullName>
    </submittedName>
</protein>
<organism evidence="7 8">
    <name type="scientific">Periweissella fabaria</name>
    <dbReference type="NCBI Taxonomy" id="546157"/>
    <lineage>
        <taxon>Bacteria</taxon>
        <taxon>Bacillati</taxon>
        <taxon>Bacillota</taxon>
        <taxon>Bacilli</taxon>
        <taxon>Lactobacillales</taxon>
        <taxon>Lactobacillaceae</taxon>
        <taxon>Periweissella</taxon>
    </lineage>
</organism>
<keyword evidence="1" id="KW-0813">Transport</keyword>
<dbReference type="InterPro" id="IPR002178">
    <property type="entry name" value="PTS_EIIA_type-2_dom"/>
</dbReference>
<evidence type="ECO:0000256" key="5">
    <source>
        <dbReference type="ARBA" id="ARBA00022683"/>
    </source>
</evidence>
<dbReference type="InterPro" id="IPR004715">
    <property type="entry name" value="PTS_IIA_fruc"/>
</dbReference>
<dbReference type="PANTHER" id="PTHR47738">
    <property type="entry name" value="PTS SYSTEM FRUCTOSE-LIKE EIIA COMPONENT-RELATED"/>
    <property type="match status" value="1"/>
</dbReference>
<dbReference type="Gene3D" id="3.40.930.10">
    <property type="entry name" value="Mannitol-specific EII, Chain A"/>
    <property type="match status" value="1"/>
</dbReference>
<keyword evidence="3" id="KW-0762">Sugar transport</keyword>